<dbReference type="Pfam" id="PF02518">
    <property type="entry name" value="HATPase_c"/>
    <property type="match status" value="1"/>
</dbReference>
<keyword evidence="7 14" id="KW-0812">Transmembrane</keyword>
<keyword evidence="11 14" id="KW-1133">Transmembrane helix</keyword>
<reference evidence="17 18" key="1">
    <citation type="submission" date="2018-04" db="EMBL/GenBank/DDBJ databases">
        <title>Genomic Encyclopedia of Archaeal and Bacterial Type Strains, Phase II (KMG-II): from individual species to whole genera.</title>
        <authorList>
            <person name="Goeker M."/>
        </authorList>
    </citation>
    <scope>NUCLEOTIDE SEQUENCE [LARGE SCALE GENOMIC DNA]</scope>
    <source>
        <strain evidence="17 18">DSM 26809</strain>
    </source>
</reference>
<evidence type="ECO:0000256" key="11">
    <source>
        <dbReference type="ARBA" id="ARBA00022989"/>
    </source>
</evidence>
<dbReference type="GO" id="GO:0005524">
    <property type="term" value="F:ATP binding"/>
    <property type="evidence" value="ECO:0007669"/>
    <property type="project" value="UniProtKB-KW"/>
</dbReference>
<dbReference type="PROSITE" id="PS50109">
    <property type="entry name" value="HIS_KIN"/>
    <property type="match status" value="1"/>
</dbReference>
<name>A0A2T5J9N7_9SPHI</name>
<keyword evidence="9 17" id="KW-0418">Kinase</keyword>
<protein>
    <recommendedName>
        <fullName evidence="3">histidine kinase</fullName>
        <ecNumber evidence="3">2.7.13.3</ecNumber>
    </recommendedName>
</protein>
<dbReference type="PROSITE" id="PS50885">
    <property type="entry name" value="HAMP"/>
    <property type="match status" value="1"/>
</dbReference>
<evidence type="ECO:0000256" key="3">
    <source>
        <dbReference type="ARBA" id="ARBA00012438"/>
    </source>
</evidence>
<evidence type="ECO:0000259" key="15">
    <source>
        <dbReference type="PROSITE" id="PS50109"/>
    </source>
</evidence>
<feature type="domain" description="HAMP" evidence="16">
    <location>
        <begin position="172"/>
        <end position="224"/>
    </location>
</feature>
<dbReference type="InterPro" id="IPR003660">
    <property type="entry name" value="HAMP_dom"/>
</dbReference>
<evidence type="ECO:0000256" key="10">
    <source>
        <dbReference type="ARBA" id="ARBA00022840"/>
    </source>
</evidence>
<accession>A0A2T5J9N7</accession>
<feature type="transmembrane region" description="Helical" evidence="14">
    <location>
        <begin position="151"/>
        <end position="176"/>
    </location>
</feature>
<dbReference type="PANTHER" id="PTHR45528:SF1">
    <property type="entry name" value="SENSOR HISTIDINE KINASE CPXA"/>
    <property type="match status" value="1"/>
</dbReference>
<evidence type="ECO:0000313" key="18">
    <source>
        <dbReference type="Proteomes" id="UP000244168"/>
    </source>
</evidence>
<dbReference type="AlphaFoldDB" id="A0A2T5J9N7"/>
<dbReference type="CDD" id="cd00082">
    <property type="entry name" value="HisKA"/>
    <property type="match status" value="1"/>
</dbReference>
<keyword evidence="18" id="KW-1185">Reference proteome</keyword>
<dbReference type="InterPro" id="IPR036890">
    <property type="entry name" value="HATPase_C_sf"/>
</dbReference>
<dbReference type="SMART" id="SM00388">
    <property type="entry name" value="HisKA"/>
    <property type="match status" value="1"/>
</dbReference>
<evidence type="ECO:0000256" key="4">
    <source>
        <dbReference type="ARBA" id="ARBA00022475"/>
    </source>
</evidence>
<dbReference type="PANTHER" id="PTHR45528">
    <property type="entry name" value="SENSOR HISTIDINE KINASE CPXA"/>
    <property type="match status" value="1"/>
</dbReference>
<dbReference type="InterPro" id="IPR036097">
    <property type="entry name" value="HisK_dim/P_sf"/>
</dbReference>
<dbReference type="RefSeq" id="WP_107828732.1">
    <property type="nucleotide sequence ID" value="NZ_CP160205.1"/>
</dbReference>
<keyword evidence="12" id="KW-0902">Two-component regulatory system</keyword>
<comment type="caution">
    <text evidence="17">The sequence shown here is derived from an EMBL/GenBank/DDBJ whole genome shotgun (WGS) entry which is preliminary data.</text>
</comment>
<keyword evidence="13 14" id="KW-0472">Membrane</keyword>
<evidence type="ECO:0000256" key="7">
    <source>
        <dbReference type="ARBA" id="ARBA00022692"/>
    </source>
</evidence>
<dbReference type="EMBL" id="QAOQ01000004">
    <property type="protein sequence ID" value="PTQ96785.1"/>
    <property type="molecule type" value="Genomic_DNA"/>
</dbReference>
<dbReference type="InterPro" id="IPR003661">
    <property type="entry name" value="HisK_dim/P_dom"/>
</dbReference>
<dbReference type="InterPro" id="IPR003594">
    <property type="entry name" value="HATPase_dom"/>
</dbReference>
<evidence type="ECO:0000256" key="9">
    <source>
        <dbReference type="ARBA" id="ARBA00022777"/>
    </source>
</evidence>
<dbReference type="Gene3D" id="6.10.340.10">
    <property type="match status" value="1"/>
</dbReference>
<dbReference type="Proteomes" id="UP000244168">
    <property type="component" value="Unassembled WGS sequence"/>
</dbReference>
<dbReference type="EC" id="2.7.13.3" evidence="3"/>
<dbReference type="CDD" id="cd06225">
    <property type="entry name" value="HAMP"/>
    <property type="match status" value="1"/>
</dbReference>
<dbReference type="Gene3D" id="3.30.565.10">
    <property type="entry name" value="Histidine kinase-like ATPase, C-terminal domain"/>
    <property type="match status" value="1"/>
</dbReference>
<dbReference type="InterPro" id="IPR004358">
    <property type="entry name" value="Sig_transdc_His_kin-like_C"/>
</dbReference>
<feature type="transmembrane region" description="Helical" evidence="14">
    <location>
        <begin position="7"/>
        <end position="29"/>
    </location>
</feature>
<evidence type="ECO:0000256" key="14">
    <source>
        <dbReference type="SAM" id="Phobius"/>
    </source>
</evidence>
<keyword evidence="4" id="KW-1003">Cell membrane</keyword>
<dbReference type="Gene3D" id="1.10.287.130">
    <property type="match status" value="1"/>
</dbReference>
<comment type="catalytic activity">
    <reaction evidence="1">
        <text>ATP + protein L-histidine = ADP + protein N-phospho-L-histidine.</text>
        <dbReference type="EC" id="2.7.13.3"/>
    </reaction>
</comment>
<keyword evidence="5" id="KW-0597">Phosphoprotein</keyword>
<dbReference type="Pfam" id="PF00512">
    <property type="entry name" value="HisKA"/>
    <property type="match status" value="1"/>
</dbReference>
<keyword evidence="10" id="KW-0067">ATP-binding</keyword>
<dbReference type="Pfam" id="PF00672">
    <property type="entry name" value="HAMP"/>
    <property type="match status" value="1"/>
</dbReference>
<evidence type="ECO:0000256" key="6">
    <source>
        <dbReference type="ARBA" id="ARBA00022679"/>
    </source>
</evidence>
<organism evidence="17 18">
    <name type="scientific">Mucilaginibacter yixingensis</name>
    <dbReference type="NCBI Taxonomy" id="1295612"/>
    <lineage>
        <taxon>Bacteria</taxon>
        <taxon>Pseudomonadati</taxon>
        <taxon>Bacteroidota</taxon>
        <taxon>Sphingobacteriia</taxon>
        <taxon>Sphingobacteriales</taxon>
        <taxon>Sphingobacteriaceae</taxon>
        <taxon>Mucilaginibacter</taxon>
    </lineage>
</organism>
<evidence type="ECO:0000256" key="13">
    <source>
        <dbReference type="ARBA" id="ARBA00023136"/>
    </source>
</evidence>
<dbReference type="InterPro" id="IPR050398">
    <property type="entry name" value="HssS/ArlS-like"/>
</dbReference>
<evidence type="ECO:0000256" key="2">
    <source>
        <dbReference type="ARBA" id="ARBA00004651"/>
    </source>
</evidence>
<proteinExistence type="predicted"/>
<dbReference type="SUPFAM" id="SSF158472">
    <property type="entry name" value="HAMP domain-like"/>
    <property type="match status" value="1"/>
</dbReference>
<gene>
    <name evidence="17" type="ORF">C8P68_104274</name>
</gene>
<dbReference type="OrthoDB" id="594725at2"/>
<sequence length="450" mass="51009">MKIQTKITLHFLTLSTGVLLLLNTFIFYFEYQFNYRDFFKRLQARVKLTTDIRLFPGEKARAYQEMRNRFLEKLQGETEHIIKASPTGMFVNQGLPDDFFADLAANGNAEYKKENQFFAGKIVARGNDRFMVVVSARNPYGLQELDELKSVLFFGFLGTLIIVFFVGKVFSFYTFAPVRKLTNRMNEITSNNLHLRLDTPGKDELAELSNTFNDMLTRLETAFETQNNFVSNASHELRTPLTIINSEVELALDKAGDDAAQHEMLTTIQTETNKLTQILNSLLLLAQSGFDGKKQDWQNTRIDEAIWQAIESVKKIQPKSQIEVDFSKLPDDENLLEVSGNSNLLHLAITNIISNSCKYSENKLVTIQLRVEKSMVVIAIKDQGIGIPADDMKHVFVPFFRASNTHDFKGHGVGLPLALNIIRLHRGSIGIRSEVNIGTEIQVFLPSVKA</sequence>
<dbReference type="SMART" id="SM00387">
    <property type="entry name" value="HATPase_c"/>
    <property type="match status" value="1"/>
</dbReference>
<evidence type="ECO:0000256" key="12">
    <source>
        <dbReference type="ARBA" id="ARBA00023012"/>
    </source>
</evidence>
<dbReference type="SUPFAM" id="SSF47384">
    <property type="entry name" value="Homodimeric domain of signal transducing histidine kinase"/>
    <property type="match status" value="1"/>
</dbReference>
<feature type="domain" description="Histidine kinase" evidence="15">
    <location>
        <begin position="232"/>
        <end position="449"/>
    </location>
</feature>
<dbReference type="SMART" id="SM00304">
    <property type="entry name" value="HAMP"/>
    <property type="match status" value="1"/>
</dbReference>
<evidence type="ECO:0000256" key="8">
    <source>
        <dbReference type="ARBA" id="ARBA00022741"/>
    </source>
</evidence>
<keyword evidence="8" id="KW-0547">Nucleotide-binding</keyword>
<dbReference type="SUPFAM" id="SSF55874">
    <property type="entry name" value="ATPase domain of HSP90 chaperone/DNA topoisomerase II/histidine kinase"/>
    <property type="match status" value="1"/>
</dbReference>
<dbReference type="PRINTS" id="PR00344">
    <property type="entry name" value="BCTRLSENSOR"/>
</dbReference>
<dbReference type="InterPro" id="IPR005467">
    <property type="entry name" value="His_kinase_dom"/>
</dbReference>
<dbReference type="FunFam" id="1.10.287.130:FF:000001">
    <property type="entry name" value="Two-component sensor histidine kinase"/>
    <property type="match status" value="1"/>
</dbReference>
<evidence type="ECO:0000256" key="1">
    <source>
        <dbReference type="ARBA" id="ARBA00000085"/>
    </source>
</evidence>
<evidence type="ECO:0000259" key="16">
    <source>
        <dbReference type="PROSITE" id="PS50885"/>
    </source>
</evidence>
<comment type="subcellular location">
    <subcellularLocation>
        <location evidence="2">Cell membrane</location>
        <topology evidence="2">Multi-pass membrane protein</topology>
    </subcellularLocation>
</comment>
<evidence type="ECO:0000313" key="17">
    <source>
        <dbReference type="EMBL" id="PTQ96785.1"/>
    </source>
</evidence>
<evidence type="ECO:0000256" key="5">
    <source>
        <dbReference type="ARBA" id="ARBA00022553"/>
    </source>
</evidence>
<dbReference type="GO" id="GO:0000155">
    <property type="term" value="F:phosphorelay sensor kinase activity"/>
    <property type="evidence" value="ECO:0007669"/>
    <property type="project" value="InterPro"/>
</dbReference>
<keyword evidence="6" id="KW-0808">Transferase</keyword>
<dbReference type="GO" id="GO:0005886">
    <property type="term" value="C:plasma membrane"/>
    <property type="evidence" value="ECO:0007669"/>
    <property type="project" value="UniProtKB-SubCell"/>
</dbReference>